<protein>
    <submittedName>
        <fullName evidence="2">Uncharacterized protein</fullName>
    </submittedName>
</protein>
<dbReference type="Proteomes" id="UP000578036">
    <property type="component" value="Unassembled WGS sequence"/>
</dbReference>
<keyword evidence="1" id="KW-0472">Membrane</keyword>
<sequence>MTCTVALSIVGAAGVIFALGGFYTVRVQAKWMASFYSEQNKESGNDHEI</sequence>
<dbReference type="EMBL" id="JACHWF010000009">
    <property type="protein sequence ID" value="MBB3010691.1"/>
    <property type="molecule type" value="Genomic_DNA"/>
</dbReference>
<accession>A0A7W4VFJ3</accession>
<dbReference type="RefSeq" id="WP_183300727.1">
    <property type="nucleotide sequence ID" value="NZ_JACHWF010000009.1"/>
</dbReference>
<comment type="caution">
    <text evidence="2">The sequence shown here is derived from an EMBL/GenBank/DDBJ whole genome shotgun (WGS) entry which is preliminary data.</text>
</comment>
<evidence type="ECO:0000256" key="1">
    <source>
        <dbReference type="SAM" id="Phobius"/>
    </source>
</evidence>
<organism evidence="2 3">
    <name type="scientific">Cupriavidus alkaliphilus</name>
    <dbReference type="NCBI Taxonomy" id="942866"/>
    <lineage>
        <taxon>Bacteria</taxon>
        <taxon>Pseudomonadati</taxon>
        <taxon>Pseudomonadota</taxon>
        <taxon>Betaproteobacteria</taxon>
        <taxon>Burkholderiales</taxon>
        <taxon>Burkholderiaceae</taxon>
        <taxon>Cupriavidus</taxon>
    </lineage>
</organism>
<evidence type="ECO:0000313" key="2">
    <source>
        <dbReference type="EMBL" id="MBB3010691.1"/>
    </source>
</evidence>
<evidence type="ECO:0000313" key="3">
    <source>
        <dbReference type="Proteomes" id="UP000578036"/>
    </source>
</evidence>
<dbReference type="AlphaFoldDB" id="A0A7W4VFJ3"/>
<feature type="transmembrane region" description="Helical" evidence="1">
    <location>
        <begin position="6"/>
        <end position="25"/>
    </location>
</feature>
<keyword evidence="1" id="KW-1133">Transmembrane helix</keyword>
<gene>
    <name evidence="2" type="ORF">FHX61_005372</name>
</gene>
<name>A0A7W4VFJ3_9BURK</name>
<reference evidence="2 3" key="1">
    <citation type="submission" date="2020-08" db="EMBL/GenBank/DDBJ databases">
        <title>Genomic Encyclopedia of Type Strains, Phase IV (KMG-V): Genome sequencing to study the core and pangenomes of soil and plant-associated prokaryotes.</title>
        <authorList>
            <person name="Whitman W."/>
        </authorList>
    </citation>
    <scope>NUCLEOTIDE SEQUENCE [LARGE SCALE GENOMIC DNA]</scope>
    <source>
        <strain evidence="2 3">SLV-2362</strain>
    </source>
</reference>
<proteinExistence type="predicted"/>
<keyword evidence="1" id="KW-0812">Transmembrane</keyword>
<keyword evidence="3" id="KW-1185">Reference proteome</keyword>